<gene>
    <name evidence="1" type="ORF">HB778_31485</name>
</gene>
<accession>A0A7G6T1C8</accession>
<proteinExistence type="predicted"/>
<sequence length="158" mass="17516">MSKPNFEAPRCECGTLEALSKEPSIPIVFDAELNEYHIVGTAQQQVLIYHCIFCGGQTPASRRDELFMHVTREEFERLRKTTSGLNTLEDVVGTLGPPDFDHPAGFSSTEPVGLGPRRTTDFRQMTFSSLSDTANVHVAIGLNDKVQFSFTPKPVARD</sequence>
<name>A0A7G6T1C8_9HYPH</name>
<dbReference type="AlphaFoldDB" id="A0A7G6T1C8"/>
<reference evidence="2" key="1">
    <citation type="journal article" date="2020" name="Mol. Plant Microbe">
        <title>Rhizobial microsymbionts of the narrowly endemic Oxytropis species growing in Kamchatka are characterized by significant genetic diversity and possess a set of genes that are associated with T3SS and T6SS secretion systems and can affect the development of symbiosis.</title>
        <authorList>
            <person name="Safronova V."/>
            <person name="Guro P."/>
            <person name="Sazanova A."/>
            <person name="Kuznetsova I."/>
            <person name="Belimov A."/>
            <person name="Yakubov V."/>
            <person name="Chirak E."/>
            <person name="Afonin A."/>
            <person name="Gogolev Y."/>
            <person name="Andronov E."/>
            <person name="Tikhonovich I."/>
        </authorList>
    </citation>
    <scope>NUCLEOTIDE SEQUENCE [LARGE SCALE GENOMIC DNA]</scope>
    <source>
        <strain evidence="2">583</strain>
    </source>
</reference>
<dbReference type="RefSeq" id="WP_183459586.1">
    <property type="nucleotide sequence ID" value="NZ_CP050296.1"/>
</dbReference>
<protein>
    <submittedName>
        <fullName evidence="1">Uncharacterized protein</fullName>
    </submittedName>
</protein>
<organism evidence="1 2">
    <name type="scientific">Mesorhizobium huakuii</name>
    <dbReference type="NCBI Taxonomy" id="28104"/>
    <lineage>
        <taxon>Bacteria</taxon>
        <taxon>Pseudomonadati</taxon>
        <taxon>Pseudomonadota</taxon>
        <taxon>Alphaproteobacteria</taxon>
        <taxon>Hyphomicrobiales</taxon>
        <taxon>Phyllobacteriaceae</taxon>
        <taxon>Mesorhizobium</taxon>
    </lineage>
</organism>
<evidence type="ECO:0000313" key="1">
    <source>
        <dbReference type="EMBL" id="QND60560.1"/>
    </source>
</evidence>
<dbReference type="EMBL" id="CP050296">
    <property type="protein sequence ID" value="QND60560.1"/>
    <property type="molecule type" value="Genomic_DNA"/>
</dbReference>
<dbReference type="Proteomes" id="UP000515465">
    <property type="component" value="Chromosome"/>
</dbReference>
<evidence type="ECO:0000313" key="2">
    <source>
        <dbReference type="Proteomes" id="UP000515465"/>
    </source>
</evidence>